<feature type="compositionally biased region" description="Basic and acidic residues" evidence="3">
    <location>
        <begin position="510"/>
        <end position="531"/>
    </location>
</feature>
<reference evidence="4" key="1">
    <citation type="submission" date="2021-02" db="EMBL/GenBank/DDBJ databases">
        <authorList>
            <person name="Bekaert M."/>
        </authorList>
    </citation>
    <scope>NUCLEOTIDE SEQUENCE</scope>
    <source>
        <strain evidence="4">IoA-00</strain>
    </source>
</reference>
<proteinExistence type="predicted"/>
<feature type="compositionally biased region" description="Basic and acidic residues" evidence="3">
    <location>
        <begin position="649"/>
        <end position="662"/>
    </location>
</feature>
<accession>A0A7R8D4N9</accession>
<feature type="compositionally biased region" description="Polar residues" evidence="3">
    <location>
        <begin position="548"/>
        <end position="571"/>
    </location>
</feature>
<feature type="compositionally biased region" description="Acidic residues" evidence="3">
    <location>
        <begin position="628"/>
        <end position="648"/>
    </location>
</feature>
<evidence type="ECO:0000313" key="5">
    <source>
        <dbReference type="Proteomes" id="UP000675881"/>
    </source>
</evidence>
<feature type="region of interest" description="Disordered" evidence="3">
    <location>
        <begin position="547"/>
        <end position="677"/>
    </location>
</feature>
<dbReference type="GO" id="GO:0005085">
    <property type="term" value="F:guanyl-nucleotide exchange factor activity"/>
    <property type="evidence" value="ECO:0007669"/>
    <property type="project" value="InterPro"/>
</dbReference>
<feature type="compositionally biased region" description="Polar residues" evidence="3">
    <location>
        <begin position="493"/>
        <end position="509"/>
    </location>
</feature>
<sequence>MYYQHGYPLDGAGLVLRSQSQGNSRTGAYSQYQLITSPPPEKVKKSFAEKLVHHPSWVYQPYYHVPRVSPAYNRIPPHQSQKSPGYYYYYQHPNHPSSGWQERQEFCSCPDYIYGTSSRRSKTGRCKRCHCKRIAFDEIAQHGPPSTPTTPQQAYVPPGSVRIQRQSSSRTPIPRNLMIYRDPYDYVRRSSSSRPNENYYSEEWQNYWESSDVSTFKRSVSPASPSTTSTSNQQPMVNGVDVNTSRVVNGKSVNGSIPVVSPTVPEAKREDQNMYNLVTIKNSNNNKTVQISRVQIIDDNPTPSRIRPLEKGIKKEATDEEDLMNSPDIEKLKAVAEQRHGNNSRFSRKIQIDDIILEENEEDLEMENLEIISSTPVVKEKMEERMKRGEERTKEEQNESSIPGGDCPEIDLSRKVRFMEDRESLLIDLIDPADGEEREETEEEKEEQISDELSGFDPQLILSSQNLADEILTEIYGKKSPSPIVVEKDELNQSHSVEISPKEQSTSSSNEKDGGGSDEMKNSLKDFKRSASSDSINPAIVEFARRFTANSSIKGRRASSPSGITRTNSINGRGDYSKENAMSQLFNDTTRIRLQKQRRRPLSLFSPEFPPRPKDPPPPPPPISPDPSEGDEFSSDEFSEDSFDEEEYGERKYANLSEDRLPPEGAESDQISADKNHLYDLAETMSADGILLSSHEEKANRSTSRAETSLPSHHPSLLAPQKDESECKILISSSSWINVEGEKKEEEDEALLLSSEEPIKPPRLKKIARQKKQGGISPSRHYSIPEHEYVNCAMYTNRTSELRRSSPKKSKPEISAPILVATTFNPNDAENHKTLSPRDSLQRNFSSSSSSSPDKITFKDIKKFARSISSFTSGLKSFDSSQQEDYPPSEHIYEEISDDTSNPSRPLPPIPEKRDGSFFEGASKYEILRYLKNAKDRIGHSDFEIELSENNLEYESSSVSTATTMTGSSSTTSGVSGGNNSGGGFIGKRNQNHRVSAISNVSDSSNSSSGDSTSSGSELLILRGCTTALNSAVDIERTDSGVGSETSKSSKSRISATASVPSRTLVTSEDEEEEDEEELEVEEEDFSKETGMEETHYCLDCNEKLHTEDDISTNDRLSMIVCSKCAKRRSERKETITEIIETEIKYGRDLRIIVEEFYRPMLVAGLLNSEQLSSIFLNAEELISHWIMAMKISRLLILESFSSSLYPCSKHLNITALDKDLHPCFLTTLEKEKELLRIFLKVSQMENSMLRRMNLSSFLMVPVQRVTKYPLLLSRLHRVTLVNHEDRSSIKLAQEKIEESLEQMNKEAKDVNPNKIWKRLPKMSTPSPTKTIDIQAEMGNVRIRKMALDLLGWNRDEIRFPLERKNSGTIKDASLLLVREKNSRFTLVRDPLPLDRCVVCCDPDWDDCFEIQEFVSKESFVFKVNMKTILIKEDGGSATTISSSDSNENKGEEEECPPIPSTSESSS</sequence>
<keyword evidence="2" id="KW-0963">Cytoplasm</keyword>
<dbReference type="InterPro" id="IPR051480">
    <property type="entry name" value="Endocytic_GEF_Adapter"/>
</dbReference>
<feature type="compositionally biased region" description="Basic and acidic residues" evidence="3">
    <location>
        <begin position="384"/>
        <end position="397"/>
    </location>
</feature>
<evidence type="ECO:0000256" key="3">
    <source>
        <dbReference type="SAM" id="MobiDB-lite"/>
    </source>
</evidence>
<evidence type="ECO:0000313" key="4">
    <source>
        <dbReference type="EMBL" id="CAF2997736.1"/>
    </source>
</evidence>
<dbReference type="SUPFAM" id="SSF48065">
    <property type="entry name" value="DBL homology domain (DH-domain)"/>
    <property type="match status" value="1"/>
</dbReference>
<dbReference type="GO" id="GO:0005737">
    <property type="term" value="C:cytoplasm"/>
    <property type="evidence" value="ECO:0007669"/>
    <property type="project" value="UniProtKB-SubCell"/>
</dbReference>
<dbReference type="OrthoDB" id="2015333at2759"/>
<feature type="region of interest" description="Disordered" evidence="3">
    <location>
        <begin position="218"/>
        <end position="237"/>
    </location>
</feature>
<dbReference type="PANTHER" id="PTHR46006">
    <property type="entry name" value="RHO GUANINE NUCLEOTIDE EXCHANGE FACTOR AT 64C, ISOFORM A"/>
    <property type="match status" value="1"/>
</dbReference>
<feature type="region of interest" description="Disordered" evidence="3">
    <location>
        <begin position="475"/>
        <end position="532"/>
    </location>
</feature>
<dbReference type="Gene3D" id="1.20.900.10">
    <property type="entry name" value="Dbl homology (DH) domain"/>
    <property type="match status" value="2"/>
</dbReference>
<feature type="compositionally biased region" description="Low complexity" evidence="3">
    <location>
        <begin position="219"/>
        <end position="231"/>
    </location>
</feature>
<feature type="compositionally biased region" description="Low complexity" evidence="3">
    <location>
        <begin position="1040"/>
        <end position="1060"/>
    </location>
</feature>
<feature type="compositionally biased region" description="Acidic residues" evidence="3">
    <location>
        <begin position="1068"/>
        <end position="1086"/>
    </location>
</feature>
<protein>
    <submittedName>
        <fullName evidence="4">(salmon louse) hypothetical protein</fullName>
    </submittedName>
</protein>
<feature type="compositionally biased region" description="Pro residues" evidence="3">
    <location>
        <begin position="616"/>
        <end position="625"/>
    </location>
</feature>
<name>A0A7R8D4N9_LEPSM</name>
<dbReference type="InterPro" id="IPR000219">
    <property type="entry name" value="DH_dom"/>
</dbReference>
<feature type="region of interest" description="Disordered" evidence="3">
    <location>
        <begin position="384"/>
        <end position="412"/>
    </location>
</feature>
<feature type="region of interest" description="Disordered" evidence="3">
    <location>
        <begin position="874"/>
        <end position="916"/>
    </location>
</feature>
<comment type="subcellular location">
    <subcellularLocation>
        <location evidence="1">Cytoplasm</location>
    </subcellularLocation>
</comment>
<dbReference type="PROSITE" id="PS50010">
    <property type="entry name" value="DH_2"/>
    <property type="match status" value="1"/>
</dbReference>
<feature type="region of interest" description="Disordered" evidence="3">
    <location>
        <begin position="823"/>
        <end position="855"/>
    </location>
</feature>
<feature type="compositionally biased region" description="Gly residues" evidence="3">
    <location>
        <begin position="975"/>
        <end position="986"/>
    </location>
</feature>
<dbReference type="Pfam" id="PF00621">
    <property type="entry name" value="RhoGEF"/>
    <property type="match status" value="1"/>
</dbReference>
<feature type="region of interest" description="Disordered" evidence="3">
    <location>
        <begin position="1038"/>
        <end position="1088"/>
    </location>
</feature>
<dbReference type="PANTHER" id="PTHR46006:SF5">
    <property type="entry name" value="DH DOMAIN-CONTAINING PROTEIN"/>
    <property type="match status" value="1"/>
</dbReference>
<keyword evidence="5" id="KW-1185">Reference proteome</keyword>
<dbReference type="GO" id="GO:0035025">
    <property type="term" value="P:positive regulation of Rho protein signal transduction"/>
    <property type="evidence" value="ECO:0007669"/>
    <property type="project" value="TreeGrafter"/>
</dbReference>
<feature type="compositionally biased region" description="Polar residues" evidence="3">
    <location>
        <begin position="701"/>
        <end position="711"/>
    </location>
</feature>
<feature type="compositionally biased region" description="Polar residues" evidence="3">
    <location>
        <begin position="580"/>
        <end position="589"/>
    </location>
</feature>
<feature type="compositionally biased region" description="Polar residues" evidence="3">
    <location>
        <begin position="874"/>
        <end position="884"/>
    </location>
</feature>
<feature type="region of interest" description="Disordered" evidence="3">
    <location>
        <begin position="958"/>
        <end position="989"/>
    </location>
</feature>
<dbReference type="EMBL" id="HG994586">
    <property type="protein sequence ID" value="CAF2997736.1"/>
    <property type="molecule type" value="Genomic_DNA"/>
</dbReference>
<dbReference type="Proteomes" id="UP000675881">
    <property type="component" value="Chromosome 7"/>
</dbReference>
<dbReference type="SMART" id="SM00325">
    <property type="entry name" value="RhoGEF"/>
    <property type="match status" value="1"/>
</dbReference>
<gene>
    <name evidence="4" type="ORF">LSAA_13468</name>
</gene>
<feature type="region of interest" description="Disordered" evidence="3">
    <location>
        <begin position="1437"/>
        <end position="1467"/>
    </location>
</feature>
<feature type="region of interest" description="Disordered" evidence="3">
    <location>
        <begin position="762"/>
        <end position="782"/>
    </location>
</feature>
<evidence type="ECO:0000256" key="2">
    <source>
        <dbReference type="ARBA" id="ARBA00022490"/>
    </source>
</evidence>
<evidence type="ECO:0000256" key="1">
    <source>
        <dbReference type="ARBA" id="ARBA00004496"/>
    </source>
</evidence>
<feature type="compositionally biased region" description="Polar residues" evidence="3">
    <location>
        <begin position="1437"/>
        <end position="1446"/>
    </location>
</feature>
<feature type="compositionally biased region" description="Basic residues" evidence="3">
    <location>
        <begin position="762"/>
        <end position="772"/>
    </location>
</feature>
<feature type="compositionally biased region" description="Low complexity" evidence="3">
    <location>
        <begin position="958"/>
        <end position="974"/>
    </location>
</feature>
<feature type="region of interest" description="Disordered" evidence="3">
    <location>
        <begin position="141"/>
        <end position="172"/>
    </location>
</feature>
<feature type="region of interest" description="Disordered" evidence="3">
    <location>
        <begin position="689"/>
        <end position="722"/>
    </location>
</feature>
<feature type="compositionally biased region" description="Acidic residues" evidence="3">
    <location>
        <begin position="431"/>
        <end position="450"/>
    </location>
</feature>
<dbReference type="InterPro" id="IPR035899">
    <property type="entry name" value="DBL_dom_sf"/>
</dbReference>
<organism evidence="4 5">
    <name type="scientific">Lepeophtheirus salmonis</name>
    <name type="common">Salmon louse</name>
    <name type="synonym">Caligus salmonis</name>
    <dbReference type="NCBI Taxonomy" id="72036"/>
    <lineage>
        <taxon>Eukaryota</taxon>
        <taxon>Metazoa</taxon>
        <taxon>Ecdysozoa</taxon>
        <taxon>Arthropoda</taxon>
        <taxon>Crustacea</taxon>
        <taxon>Multicrustacea</taxon>
        <taxon>Hexanauplia</taxon>
        <taxon>Copepoda</taxon>
        <taxon>Siphonostomatoida</taxon>
        <taxon>Caligidae</taxon>
        <taxon>Lepeophtheirus</taxon>
    </lineage>
</organism>
<feature type="region of interest" description="Disordered" evidence="3">
    <location>
        <begin position="425"/>
        <end position="457"/>
    </location>
</feature>